<name>A0A7J6UYT0_THATH</name>
<keyword evidence="5 6" id="KW-0408">Iron</keyword>
<keyword evidence="6 7" id="KW-0349">Heme</keyword>
<evidence type="ECO:0000256" key="4">
    <source>
        <dbReference type="ARBA" id="ARBA00023002"/>
    </source>
</evidence>
<sequence length="425" mass="48901">MRANTTEKWFEDRVNKYGPISKLTLFGTPTVFIHGQAANKFVFTSNTLNNQQPPSVQTLLGKRGLLEVTDEDHKRLRGALMAFLKPEVLKQYVGNMDVEIKKHFEMHWQGKETVTVMPLMMTLTFNIMCSLLFDLEHGERRDKFVKWFKELTNGMWSIPINLPFTRFNRSIQATSRIQNMIMDIIHEKRSRMQEANYLHNDLISSLLSLRGDDNATLLSDQEIVDNVRVVMVAGHDTSSILLTFLIRHLANDPVVYAAILKEQEDIAATKSSEGLLTWEDLAKMKFTWRTALELLRIIPPVPAGFRRTRKDIELGGYLIPKGWQVCWAANMTHMNDSIFPEPSKFDPSRFENQASIPPYCFVAFGAGPRICPGYEFARIEVLVTMHYLVTRYTWKLCCNDNKFSRDPIAIPTQGLPINIEQKNRL</sequence>
<dbReference type="GO" id="GO:0004497">
    <property type="term" value="F:monooxygenase activity"/>
    <property type="evidence" value="ECO:0007669"/>
    <property type="project" value="UniProtKB-KW"/>
</dbReference>
<dbReference type="CDD" id="cd11043">
    <property type="entry name" value="CYP90-like"/>
    <property type="match status" value="1"/>
</dbReference>
<evidence type="ECO:0000256" key="1">
    <source>
        <dbReference type="ARBA" id="ARBA00001971"/>
    </source>
</evidence>
<dbReference type="InterPro" id="IPR002401">
    <property type="entry name" value="Cyt_P450_E_grp-I"/>
</dbReference>
<dbReference type="PANTHER" id="PTHR24286:SF217">
    <property type="entry name" value="OS07G0520300 PROTEIN"/>
    <property type="match status" value="1"/>
</dbReference>
<dbReference type="InterPro" id="IPR017972">
    <property type="entry name" value="Cyt_P450_CS"/>
</dbReference>
<comment type="caution">
    <text evidence="8">The sequence shown here is derived from an EMBL/GenBank/DDBJ whole genome shotgun (WGS) entry which is preliminary data.</text>
</comment>
<dbReference type="GO" id="GO:0020037">
    <property type="term" value="F:heme binding"/>
    <property type="evidence" value="ECO:0007669"/>
    <property type="project" value="InterPro"/>
</dbReference>
<evidence type="ECO:0000313" key="8">
    <source>
        <dbReference type="EMBL" id="KAF5177568.1"/>
    </source>
</evidence>
<accession>A0A7J6UYT0</accession>
<keyword evidence="7" id="KW-0503">Monooxygenase</keyword>
<dbReference type="PROSITE" id="PS00086">
    <property type="entry name" value="CYTOCHROME_P450"/>
    <property type="match status" value="1"/>
</dbReference>
<evidence type="ECO:0000256" key="3">
    <source>
        <dbReference type="ARBA" id="ARBA00022723"/>
    </source>
</evidence>
<dbReference type="AlphaFoldDB" id="A0A7J6UYT0"/>
<dbReference type="GO" id="GO:0005506">
    <property type="term" value="F:iron ion binding"/>
    <property type="evidence" value="ECO:0007669"/>
    <property type="project" value="InterPro"/>
</dbReference>
<dbReference type="GO" id="GO:0016705">
    <property type="term" value="F:oxidoreductase activity, acting on paired donors, with incorporation or reduction of molecular oxygen"/>
    <property type="evidence" value="ECO:0007669"/>
    <property type="project" value="InterPro"/>
</dbReference>
<protein>
    <submittedName>
        <fullName evidence="8">Cytochrome p450</fullName>
    </submittedName>
</protein>
<dbReference type="EMBL" id="JABWDY010041226">
    <property type="protein sequence ID" value="KAF5177568.1"/>
    <property type="molecule type" value="Genomic_DNA"/>
</dbReference>
<keyword evidence="3 6" id="KW-0479">Metal-binding</keyword>
<dbReference type="PANTHER" id="PTHR24286">
    <property type="entry name" value="CYTOCHROME P450 26"/>
    <property type="match status" value="1"/>
</dbReference>
<dbReference type="Proteomes" id="UP000554482">
    <property type="component" value="Unassembled WGS sequence"/>
</dbReference>
<dbReference type="GO" id="GO:0044550">
    <property type="term" value="P:secondary metabolite biosynthetic process"/>
    <property type="evidence" value="ECO:0007669"/>
    <property type="project" value="UniProtKB-ARBA"/>
</dbReference>
<evidence type="ECO:0000313" key="9">
    <source>
        <dbReference type="Proteomes" id="UP000554482"/>
    </source>
</evidence>
<reference evidence="8 9" key="1">
    <citation type="submission" date="2020-06" db="EMBL/GenBank/DDBJ databases">
        <title>Transcriptomic and genomic resources for Thalictrum thalictroides and T. hernandezii: Facilitating candidate gene discovery in an emerging model plant lineage.</title>
        <authorList>
            <person name="Arias T."/>
            <person name="Riano-Pachon D.M."/>
            <person name="Di Stilio V.S."/>
        </authorList>
    </citation>
    <scope>NUCLEOTIDE SEQUENCE [LARGE SCALE GENOMIC DNA]</scope>
    <source>
        <strain evidence="9">cv. WT478/WT964</strain>
        <tissue evidence="8">Leaves</tissue>
    </source>
</reference>
<organism evidence="8 9">
    <name type="scientific">Thalictrum thalictroides</name>
    <name type="common">Rue-anemone</name>
    <name type="synonym">Anemone thalictroides</name>
    <dbReference type="NCBI Taxonomy" id="46969"/>
    <lineage>
        <taxon>Eukaryota</taxon>
        <taxon>Viridiplantae</taxon>
        <taxon>Streptophyta</taxon>
        <taxon>Embryophyta</taxon>
        <taxon>Tracheophyta</taxon>
        <taxon>Spermatophyta</taxon>
        <taxon>Magnoliopsida</taxon>
        <taxon>Ranunculales</taxon>
        <taxon>Ranunculaceae</taxon>
        <taxon>Thalictroideae</taxon>
        <taxon>Thalictrum</taxon>
    </lineage>
</organism>
<dbReference type="Pfam" id="PF00067">
    <property type="entry name" value="p450"/>
    <property type="match status" value="1"/>
</dbReference>
<keyword evidence="4 7" id="KW-0560">Oxidoreductase</keyword>
<dbReference type="InterPro" id="IPR036396">
    <property type="entry name" value="Cyt_P450_sf"/>
</dbReference>
<evidence type="ECO:0000256" key="7">
    <source>
        <dbReference type="RuleBase" id="RU000461"/>
    </source>
</evidence>
<gene>
    <name evidence="8" type="ORF">FRX31_032846</name>
</gene>
<dbReference type="OrthoDB" id="3945418at2759"/>
<keyword evidence="9" id="KW-1185">Reference proteome</keyword>
<proteinExistence type="inferred from homology"/>
<evidence type="ECO:0000256" key="2">
    <source>
        <dbReference type="ARBA" id="ARBA00010617"/>
    </source>
</evidence>
<dbReference type="FunFam" id="1.10.630.10:FF:000022">
    <property type="entry name" value="Taxadiene 5-alpha hydroxylase"/>
    <property type="match status" value="1"/>
</dbReference>
<comment type="similarity">
    <text evidence="2 7">Belongs to the cytochrome P450 family.</text>
</comment>
<dbReference type="PRINTS" id="PR00385">
    <property type="entry name" value="P450"/>
</dbReference>
<evidence type="ECO:0000256" key="5">
    <source>
        <dbReference type="ARBA" id="ARBA00023004"/>
    </source>
</evidence>
<dbReference type="PRINTS" id="PR00463">
    <property type="entry name" value="EP450I"/>
</dbReference>
<dbReference type="InterPro" id="IPR001128">
    <property type="entry name" value="Cyt_P450"/>
</dbReference>
<feature type="binding site" description="axial binding residue" evidence="6">
    <location>
        <position position="371"/>
    </location>
    <ligand>
        <name>heme</name>
        <dbReference type="ChEBI" id="CHEBI:30413"/>
    </ligand>
    <ligandPart>
        <name>Fe</name>
        <dbReference type="ChEBI" id="CHEBI:18248"/>
    </ligandPart>
</feature>
<dbReference type="SUPFAM" id="SSF48264">
    <property type="entry name" value="Cytochrome P450"/>
    <property type="match status" value="1"/>
</dbReference>
<evidence type="ECO:0000256" key="6">
    <source>
        <dbReference type="PIRSR" id="PIRSR602401-1"/>
    </source>
</evidence>
<comment type="cofactor">
    <cofactor evidence="1 6">
        <name>heme</name>
        <dbReference type="ChEBI" id="CHEBI:30413"/>
    </cofactor>
</comment>
<dbReference type="Gene3D" id="1.10.630.10">
    <property type="entry name" value="Cytochrome P450"/>
    <property type="match status" value="1"/>
</dbReference>
<dbReference type="GO" id="GO:0016125">
    <property type="term" value="P:sterol metabolic process"/>
    <property type="evidence" value="ECO:0007669"/>
    <property type="project" value="TreeGrafter"/>
</dbReference>